<sequence length="325" mass="35605">MIREAIFLLFVVSHAISEECVINSFEEELDNEFTAQFCDVSLNSWTQGIYSDLSIPGPDPMSTSFISPAVPSPPWSCLATSPIQMTRYGKIEAKIYMYSGSGLQSDDIVFLNVYNYDDERGIVGSDGVSGAIGTIETGWHDLTVELNGPNVPESFRGSLSFMGSAAQGSIVLVDSFRYIPPGYDEDLCEIYPTTTTTKTTTTKTTTTITTTTTPVPDTTTEESIPVPEEDSTSPCPPTSEPVTPPLPTPTTSFWNPLTITMVVLLWIIFLALICKLFYELGKKRRKAANALQNGDIESIPPSLRVPRVKRVYPDVNVNPYANGKV</sequence>
<feature type="transmembrane region" description="Helical" evidence="2">
    <location>
        <begin position="253"/>
        <end position="278"/>
    </location>
</feature>
<keyword evidence="2" id="KW-0472">Membrane</keyword>
<evidence type="ECO:0000313" key="4">
    <source>
        <dbReference type="Proteomes" id="UP000322000"/>
    </source>
</evidence>
<dbReference type="AlphaFoldDB" id="A0A7E5WJQ2"/>
<evidence type="ECO:0000256" key="3">
    <source>
        <dbReference type="SAM" id="SignalP"/>
    </source>
</evidence>
<protein>
    <submittedName>
        <fullName evidence="5">Uncharacterized protein LOC113503302 isoform X2</fullName>
    </submittedName>
</protein>
<reference evidence="5" key="1">
    <citation type="submission" date="2025-08" db="UniProtKB">
        <authorList>
            <consortium name="RefSeq"/>
        </authorList>
    </citation>
    <scope>IDENTIFICATION</scope>
</reference>
<keyword evidence="3" id="KW-0732">Signal</keyword>
<proteinExistence type="predicted"/>
<feature type="compositionally biased region" description="Low complexity" evidence="1">
    <location>
        <begin position="205"/>
        <end position="218"/>
    </location>
</feature>
<gene>
    <name evidence="5" type="primary">LOC113503302</name>
</gene>
<dbReference type="Proteomes" id="UP000322000">
    <property type="component" value="Chromosome 19"/>
</dbReference>
<evidence type="ECO:0000256" key="2">
    <source>
        <dbReference type="SAM" id="Phobius"/>
    </source>
</evidence>
<feature type="region of interest" description="Disordered" evidence="1">
    <location>
        <begin position="205"/>
        <end position="247"/>
    </location>
</feature>
<keyword evidence="2" id="KW-0812">Transmembrane</keyword>
<feature type="signal peptide" evidence="3">
    <location>
        <begin position="1"/>
        <end position="17"/>
    </location>
</feature>
<feature type="chain" id="PRO_5028964314" evidence="3">
    <location>
        <begin position="18"/>
        <end position="325"/>
    </location>
</feature>
<feature type="compositionally biased region" description="Pro residues" evidence="1">
    <location>
        <begin position="234"/>
        <end position="247"/>
    </location>
</feature>
<name>A0A7E5WJQ2_TRINI</name>
<evidence type="ECO:0000313" key="5">
    <source>
        <dbReference type="RefSeq" id="XP_026740958.1"/>
    </source>
</evidence>
<evidence type="ECO:0000256" key="1">
    <source>
        <dbReference type="SAM" id="MobiDB-lite"/>
    </source>
</evidence>
<dbReference type="RefSeq" id="XP_026740958.1">
    <property type="nucleotide sequence ID" value="XM_026885157.1"/>
</dbReference>
<accession>A0A7E5WJQ2</accession>
<keyword evidence="4" id="KW-1185">Reference proteome</keyword>
<dbReference type="GeneID" id="113503302"/>
<keyword evidence="2" id="KW-1133">Transmembrane helix</keyword>
<organism evidence="4 5">
    <name type="scientific">Trichoplusia ni</name>
    <name type="common">Cabbage looper</name>
    <dbReference type="NCBI Taxonomy" id="7111"/>
    <lineage>
        <taxon>Eukaryota</taxon>
        <taxon>Metazoa</taxon>
        <taxon>Ecdysozoa</taxon>
        <taxon>Arthropoda</taxon>
        <taxon>Hexapoda</taxon>
        <taxon>Insecta</taxon>
        <taxon>Pterygota</taxon>
        <taxon>Neoptera</taxon>
        <taxon>Endopterygota</taxon>
        <taxon>Lepidoptera</taxon>
        <taxon>Glossata</taxon>
        <taxon>Ditrysia</taxon>
        <taxon>Noctuoidea</taxon>
        <taxon>Noctuidae</taxon>
        <taxon>Plusiinae</taxon>
        <taxon>Trichoplusia</taxon>
    </lineage>
</organism>